<dbReference type="InterPro" id="IPR003607">
    <property type="entry name" value="HD/PDEase_dom"/>
</dbReference>
<organism evidence="4">
    <name type="scientific">uncultured Rubrobacteraceae bacterium</name>
    <dbReference type="NCBI Taxonomy" id="349277"/>
    <lineage>
        <taxon>Bacteria</taxon>
        <taxon>Bacillati</taxon>
        <taxon>Actinomycetota</taxon>
        <taxon>Rubrobacteria</taxon>
        <taxon>Rubrobacterales</taxon>
        <taxon>Rubrobacteraceae</taxon>
        <taxon>environmental samples</taxon>
    </lineage>
</organism>
<dbReference type="EMBL" id="CADCVD010000189">
    <property type="protein sequence ID" value="CAA9460201.1"/>
    <property type="molecule type" value="Genomic_DNA"/>
</dbReference>
<evidence type="ECO:0000256" key="2">
    <source>
        <dbReference type="SAM" id="Phobius"/>
    </source>
</evidence>
<feature type="compositionally biased region" description="Polar residues" evidence="1">
    <location>
        <begin position="16"/>
        <end position="28"/>
    </location>
</feature>
<accession>A0A6J4R4W3</accession>
<gene>
    <name evidence="4" type="ORF">AVDCRST_MAG37-3663</name>
</gene>
<protein>
    <submittedName>
        <fullName evidence="4">Membrane protein containing HD superfamily hydrolase domain, YQFF ortholog</fullName>
    </submittedName>
</protein>
<dbReference type="GO" id="GO:0016787">
    <property type="term" value="F:hydrolase activity"/>
    <property type="evidence" value="ECO:0007669"/>
    <property type="project" value="UniProtKB-KW"/>
</dbReference>
<dbReference type="PANTHER" id="PTHR36442:SF1">
    <property type="entry name" value="CYCLIC-DI-AMP PHOSPHODIESTERASE PGPH"/>
    <property type="match status" value="1"/>
</dbReference>
<dbReference type="CDD" id="cd00077">
    <property type="entry name" value="HDc"/>
    <property type="match status" value="1"/>
</dbReference>
<dbReference type="SMART" id="SM00471">
    <property type="entry name" value="HDc"/>
    <property type="match status" value="1"/>
</dbReference>
<dbReference type="Pfam" id="PF07698">
    <property type="entry name" value="7TM-7TMR_HD"/>
    <property type="match status" value="1"/>
</dbReference>
<evidence type="ECO:0000256" key="1">
    <source>
        <dbReference type="SAM" id="MobiDB-lite"/>
    </source>
</evidence>
<feature type="transmembrane region" description="Helical" evidence="2">
    <location>
        <begin position="252"/>
        <end position="273"/>
    </location>
</feature>
<dbReference type="AlphaFoldDB" id="A0A6J4R4W3"/>
<dbReference type="Gene3D" id="1.10.3210.10">
    <property type="entry name" value="Hypothetical protein af1432"/>
    <property type="match status" value="1"/>
</dbReference>
<feature type="transmembrane region" description="Helical" evidence="2">
    <location>
        <begin position="193"/>
        <end position="213"/>
    </location>
</feature>
<feature type="transmembrane region" description="Helical" evidence="2">
    <location>
        <begin position="219"/>
        <end position="240"/>
    </location>
</feature>
<dbReference type="SUPFAM" id="SSF109604">
    <property type="entry name" value="HD-domain/PDEase-like"/>
    <property type="match status" value="1"/>
</dbReference>
<feature type="transmembrane region" description="Helical" evidence="2">
    <location>
        <begin position="154"/>
        <end position="181"/>
    </location>
</feature>
<keyword evidence="4" id="KW-0378">Hydrolase</keyword>
<name>A0A6J4R4W3_9ACTN</name>
<dbReference type="NCBIfam" id="TIGR00277">
    <property type="entry name" value="HDIG"/>
    <property type="match status" value="1"/>
</dbReference>
<feature type="transmembrane region" description="Helical" evidence="2">
    <location>
        <begin position="89"/>
        <end position="111"/>
    </location>
</feature>
<evidence type="ECO:0000259" key="3">
    <source>
        <dbReference type="PROSITE" id="PS51831"/>
    </source>
</evidence>
<dbReference type="InterPro" id="IPR011621">
    <property type="entry name" value="Metal-dep_PHydrolase_7TM_intra"/>
</dbReference>
<dbReference type="InterPro" id="IPR006674">
    <property type="entry name" value="HD_domain"/>
</dbReference>
<keyword evidence="2" id="KW-0812">Transmembrane</keyword>
<dbReference type="InterPro" id="IPR052722">
    <property type="entry name" value="PgpH_phosphodiesterase"/>
</dbReference>
<reference evidence="4" key="1">
    <citation type="submission" date="2020-02" db="EMBL/GenBank/DDBJ databases">
        <authorList>
            <person name="Meier V. D."/>
        </authorList>
    </citation>
    <scope>NUCLEOTIDE SEQUENCE</scope>
    <source>
        <strain evidence="4">AVDCRST_MAG37</strain>
    </source>
</reference>
<dbReference type="PROSITE" id="PS51831">
    <property type="entry name" value="HD"/>
    <property type="match status" value="1"/>
</dbReference>
<keyword evidence="2" id="KW-0472">Membrane</keyword>
<proteinExistence type="predicted"/>
<feature type="transmembrane region" description="Helical" evidence="2">
    <location>
        <begin position="59"/>
        <end position="77"/>
    </location>
</feature>
<dbReference type="InterPro" id="IPR006675">
    <property type="entry name" value="HDIG_dom"/>
</dbReference>
<feature type="compositionally biased region" description="Polar residues" evidence="1">
    <location>
        <begin position="1"/>
        <end position="10"/>
    </location>
</feature>
<sequence>MSEENGTPDQEASESGPASLNPDGSANGSPVKKAESFHRPPTRLEKLRVKLERLPRRRFYVTLALTVWASLTLLIGVDLRPFGGANPNPWTMFLGVGIVVATEIWVTWYFLERFGKKVLQTNALIRMLLAASLLILFTALARAFVLFSPPLTPYLIPLAGLSILGTILLGPRLMFVMVVNTSVNIGIIGGNDFFLTSALLLTSGFAIYTVLRVGPRLELLRAGLLIALVSGIVMFAVALIRGDSLRIAAEYGGIGLLNGVLSLMLAMVLLPLLENTFNILTPQKLLELSDTGHPLLQKLLRGAPGTFTHSMQVGYLAEHAAERIGADPLLARVGAYYHDVGKLEHPNYFIENQISRMNPHTTLTPVLSARIIKRHVKDGVELGREWNLPQEVLDMIAQHHGTTRIEYFYRMALQNAVANGAAANAAAINETDFRYPGPLPKSKEAGILMLADSIEATVKSLEKPTHKRIADIVSGTIRGKLEDGQFDECELTIREIQETGEAILEALVGFIGPRIEYPEAPAEKAPSSPIP</sequence>
<dbReference type="Pfam" id="PF01966">
    <property type="entry name" value="HD"/>
    <property type="match status" value="1"/>
</dbReference>
<evidence type="ECO:0000313" key="4">
    <source>
        <dbReference type="EMBL" id="CAA9460201.1"/>
    </source>
</evidence>
<feature type="region of interest" description="Disordered" evidence="1">
    <location>
        <begin position="1"/>
        <end position="38"/>
    </location>
</feature>
<keyword evidence="2" id="KW-1133">Transmembrane helix</keyword>
<dbReference type="PANTHER" id="PTHR36442">
    <property type="entry name" value="CYCLIC-DI-AMP PHOSPHODIESTERASE PGPH"/>
    <property type="match status" value="1"/>
</dbReference>
<feature type="domain" description="HD" evidence="3">
    <location>
        <begin position="306"/>
        <end position="457"/>
    </location>
</feature>
<feature type="transmembrane region" description="Helical" evidence="2">
    <location>
        <begin position="123"/>
        <end position="148"/>
    </location>
</feature>